<dbReference type="InterPro" id="IPR041698">
    <property type="entry name" value="Methyltransf_25"/>
</dbReference>
<evidence type="ECO:0000313" key="4">
    <source>
        <dbReference type="EMBL" id="CAB3810924.1"/>
    </source>
</evidence>
<keyword evidence="2 4" id="KW-0808">Transferase</keyword>
<sequence>MELDPRDLDKISALTLQHYDAHAEDFRNGTYDHDVTQNIAALLHHIEVEPPFTILDFGCGPGRDLKAFTTLGHCAVGLDGAERFVAMARDATGCDVWQQDFLHLTLPAAHFDGIFANAALFHVPSQALPRVLRQLHATLKPGGVLFSSNPRGTNQEGWSHGRYGVFHDLEAWRRYMADAGFVEIEHYYRPAGLPRERQPWLASVWRKPVA</sequence>
<dbReference type="PANTHER" id="PTHR43861">
    <property type="entry name" value="TRANS-ACONITATE 2-METHYLTRANSFERASE-RELATED"/>
    <property type="match status" value="1"/>
</dbReference>
<dbReference type="CDD" id="cd02440">
    <property type="entry name" value="AdoMet_MTases"/>
    <property type="match status" value="1"/>
</dbReference>
<evidence type="ECO:0000256" key="1">
    <source>
        <dbReference type="ARBA" id="ARBA00022603"/>
    </source>
</evidence>
<feature type="domain" description="Methyltransferase" evidence="3">
    <location>
        <begin position="54"/>
        <end position="143"/>
    </location>
</feature>
<name>A0A6J5H5J6_9BURK</name>
<dbReference type="InterPro" id="IPR029063">
    <property type="entry name" value="SAM-dependent_MTases_sf"/>
</dbReference>
<dbReference type="RefSeq" id="WP_175166495.1">
    <property type="nucleotide sequence ID" value="NZ_CADIKI010000056.1"/>
</dbReference>
<keyword evidence="1 4" id="KW-0489">Methyltransferase</keyword>
<accession>A0A6J5H5J6</accession>
<evidence type="ECO:0000259" key="3">
    <source>
        <dbReference type="Pfam" id="PF13649"/>
    </source>
</evidence>
<evidence type="ECO:0000313" key="5">
    <source>
        <dbReference type="Proteomes" id="UP000494252"/>
    </source>
</evidence>
<dbReference type="GO" id="GO:0032259">
    <property type="term" value="P:methylation"/>
    <property type="evidence" value="ECO:0007669"/>
    <property type="project" value="UniProtKB-KW"/>
</dbReference>
<dbReference type="EC" id="2.1.1.144" evidence="4"/>
<organism evidence="4 5">
    <name type="scientific">Paraburkholderia fynbosensis</name>
    <dbReference type="NCBI Taxonomy" id="1200993"/>
    <lineage>
        <taxon>Bacteria</taxon>
        <taxon>Pseudomonadati</taxon>
        <taxon>Pseudomonadota</taxon>
        <taxon>Betaproteobacteria</taxon>
        <taxon>Burkholderiales</taxon>
        <taxon>Burkholderiaceae</taxon>
        <taxon>Paraburkholderia</taxon>
    </lineage>
</organism>
<dbReference type="AlphaFoldDB" id="A0A6J5H5J6"/>
<dbReference type="SUPFAM" id="SSF53335">
    <property type="entry name" value="S-adenosyl-L-methionine-dependent methyltransferases"/>
    <property type="match status" value="1"/>
</dbReference>
<dbReference type="Pfam" id="PF13649">
    <property type="entry name" value="Methyltransf_25"/>
    <property type="match status" value="1"/>
</dbReference>
<gene>
    <name evidence="4" type="primary">tam_4</name>
    <name evidence="4" type="ORF">LMG27177_07602</name>
</gene>
<dbReference type="EMBL" id="CADIKI010000056">
    <property type="protein sequence ID" value="CAB3810924.1"/>
    <property type="molecule type" value="Genomic_DNA"/>
</dbReference>
<dbReference type="Gene3D" id="3.40.50.150">
    <property type="entry name" value="Vaccinia Virus protein VP39"/>
    <property type="match status" value="1"/>
</dbReference>
<reference evidence="4 5" key="1">
    <citation type="submission" date="2020-04" db="EMBL/GenBank/DDBJ databases">
        <authorList>
            <person name="De Canck E."/>
        </authorList>
    </citation>
    <scope>NUCLEOTIDE SEQUENCE [LARGE SCALE GENOMIC DNA]</scope>
    <source>
        <strain evidence="4 5">LMG 27177</strain>
    </source>
</reference>
<keyword evidence="5" id="KW-1185">Reference proteome</keyword>
<dbReference type="GO" id="GO:0030798">
    <property type="term" value="F:trans-aconitate 2-methyltransferase activity"/>
    <property type="evidence" value="ECO:0007669"/>
    <property type="project" value="UniProtKB-EC"/>
</dbReference>
<evidence type="ECO:0000256" key="2">
    <source>
        <dbReference type="ARBA" id="ARBA00022679"/>
    </source>
</evidence>
<dbReference type="PANTHER" id="PTHR43861:SF1">
    <property type="entry name" value="TRANS-ACONITATE 2-METHYLTRANSFERASE"/>
    <property type="match status" value="1"/>
</dbReference>
<dbReference type="Proteomes" id="UP000494252">
    <property type="component" value="Unassembled WGS sequence"/>
</dbReference>
<proteinExistence type="predicted"/>
<protein>
    <submittedName>
        <fullName evidence="4">Trans-aconitate 2-methyltransferase</fullName>
        <ecNumber evidence="4">2.1.1.144</ecNumber>
    </submittedName>
</protein>